<dbReference type="Gene3D" id="3.40.50.300">
    <property type="entry name" value="P-loop containing nucleotide triphosphate hydrolases"/>
    <property type="match status" value="1"/>
</dbReference>
<gene>
    <name evidence="3" type="ORF">SAMN06269173_12117</name>
</gene>
<sequence length="634" mass="70291">MWNDKETNVDLLGHQRIAQTIVEILREEELRPLTIGIHGSWGAGKTSILSLIEAELKDDPTTLCLTFNGWLYQGYDDTKSALMEAVVHALLSQRSVGASAVAMGKRLFKRINWLKAAKVAGSLAMTAASGMSPAALFGLPGLLASAKDVFGEKEAKPTGPTVNVTVEAEEEEWLKPEQATVPAQIQAFRDELQALIKEAGVERLVVLVDDLDRCLPTSVIDILEAVKLFLFVEGSAFILATDEQMIEYAVRRHFPDLPVSQAEYTKHYLEKLIQIPIRVPSLNALQTQNYIRFLLLQNHLQHDKARLAQICTAFEQARETPYDNKELTYAFITEQLGGSNQDLRNILNVAEQLGSTLAKELRGNPRNVKRFLNTLFLRQRVARIYGLEGKVQLDALAKLMLLERFHAEQYEAVVADVTAAPDGRSATVQQLEATEPEPVSDVKPKAKAKPVTPASTATAAEEELRHWAQFAPPLAEVDLRPYIFISRERVLSFQPGEEIPPALLPLYQALLTGVRLQFVKHEADAKALTPSQARLLFEQLQREAVTTGDWQTVPKAVDGLVYLVQQQPSLEVPLITMMNSVAAKDLGVWVGTKFGFFTTLDGKAARHTFLVNLQQDPQVNGTLKSLLSQTQPIA</sequence>
<dbReference type="InterPro" id="IPR049673">
    <property type="entry name" value="QatA"/>
</dbReference>
<dbReference type="Pfam" id="PF07693">
    <property type="entry name" value="KAP_NTPase"/>
    <property type="match status" value="1"/>
</dbReference>
<dbReference type="InterPro" id="IPR052754">
    <property type="entry name" value="NTPase_KAP_P-loop"/>
</dbReference>
<reference evidence="4" key="1">
    <citation type="submission" date="2017-06" db="EMBL/GenBank/DDBJ databases">
        <authorList>
            <person name="Varghese N."/>
            <person name="Submissions S."/>
        </authorList>
    </citation>
    <scope>NUCLEOTIDE SEQUENCE [LARGE SCALE GENOMIC DNA]</scope>
    <source>
        <strain evidence="4">DSM 28041</strain>
    </source>
</reference>
<evidence type="ECO:0000313" key="4">
    <source>
        <dbReference type="Proteomes" id="UP000198310"/>
    </source>
</evidence>
<proteinExistence type="predicted"/>
<dbReference type="AlphaFoldDB" id="A0A239BDC9"/>
<feature type="region of interest" description="Disordered" evidence="1">
    <location>
        <begin position="425"/>
        <end position="453"/>
    </location>
</feature>
<dbReference type="Proteomes" id="UP000198310">
    <property type="component" value="Unassembled WGS sequence"/>
</dbReference>
<dbReference type="PANTHER" id="PTHR22674">
    <property type="entry name" value="NTPASE, KAP FAMILY P-LOOP DOMAIN-CONTAINING 1"/>
    <property type="match status" value="1"/>
</dbReference>
<name>A0A239BDC9_9BACT</name>
<dbReference type="RefSeq" id="WP_089334439.1">
    <property type="nucleotide sequence ID" value="NZ_FZNS01000021.1"/>
</dbReference>
<organism evidence="3 4">
    <name type="scientific">Hymenobacter mucosus</name>
    <dbReference type="NCBI Taxonomy" id="1411120"/>
    <lineage>
        <taxon>Bacteria</taxon>
        <taxon>Pseudomonadati</taxon>
        <taxon>Bacteroidota</taxon>
        <taxon>Cytophagia</taxon>
        <taxon>Cytophagales</taxon>
        <taxon>Hymenobacteraceae</taxon>
        <taxon>Hymenobacter</taxon>
    </lineage>
</organism>
<dbReference type="InterPro" id="IPR011646">
    <property type="entry name" value="KAP_P-loop"/>
</dbReference>
<dbReference type="SUPFAM" id="SSF52540">
    <property type="entry name" value="P-loop containing nucleoside triphosphate hydrolases"/>
    <property type="match status" value="1"/>
</dbReference>
<accession>A0A239BDC9</accession>
<evidence type="ECO:0000256" key="1">
    <source>
        <dbReference type="SAM" id="MobiDB-lite"/>
    </source>
</evidence>
<dbReference type="InterPro" id="IPR027417">
    <property type="entry name" value="P-loop_NTPase"/>
</dbReference>
<protein>
    <submittedName>
        <fullName evidence="3">Predicted P-loop ATPase, KAP-like</fullName>
    </submittedName>
</protein>
<evidence type="ECO:0000313" key="3">
    <source>
        <dbReference type="EMBL" id="SNS05398.1"/>
    </source>
</evidence>
<keyword evidence="4" id="KW-1185">Reference proteome</keyword>
<feature type="domain" description="KAP NTPase" evidence="2">
    <location>
        <begin position="16"/>
        <end position="381"/>
    </location>
</feature>
<evidence type="ECO:0000259" key="2">
    <source>
        <dbReference type="Pfam" id="PF07693"/>
    </source>
</evidence>
<dbReference type="EMBL" id="FZNS01000021">
    <property type="protein sequence ID" value="SNS05398.1"/>
    <property type="molecule type" value="Genomic_DNA"/>
</dbReference>
<dbReference type="PANTHER" id="PTHR22674:SF6">
    <property type="entry name" value="NTPASE KAP FAMILY P-LOOP DOMAIN-CONTAINING PROTEIN 1"/>
    <property type="match status" value="1"/>
</dbReference>
<dbReference type="NCBIfam" id="NF041923">
    <property type="entry name" value="QatA"/>
    <property type="match status" value="1"/>
</dbReference>